<organism evidence="2 3">
    <name type="scientific">Aldrovandia affinis</name>
    <dbReference type="NCBI Taxonomy" id="143900"/>
    <lineage>
        <taxon>Eukaryota</taxon>
        <taxon>Metazoa</taxon>
        <taxon>Chordata</taxon>
        <taxon>Craniata</taxon>
        <taxon>Vertebrata</taxon>
        <taxon>Euteleostomi</taxon>
        <taxon>Actinopterygii</taxon>
        <taxon>Neopterygii</taxon>
        <taxon>Teleostei</taxon>
        <taxon>Notacanthiformes</taxon>
        <taxon>Halosauridae</taxon>
        <taxon>Aldrovandia</taxon>
    </lineage>
</organism>
<protein>
    <submittedName>
        <fullName evidence="2">Uncharacterized protein</fullName>
    </submittedName>
</protein>
<sequence length="122" mass="13315">MSSTIQPSEVSYRPSSYCWKLCRDLCTGSVFGTCFTGYYCRLIKNLLCGLLSSALTVNQEKPQQGSPGVSPQKVEVLCHKGPGKEGQSSHLAKVMEQSSQGDKQLSQSVKVLPTRLNALWST</sequence>
<feature type="compositionally biased region" description="Polar residues" evidence="1">
    <location>
        <begin position="86"/>
        <end position="108"/>
    </location>
</feature>
<dbReference type="AlphaFoldDB" id="A0AAD7WGD7"/>
<comment type="caution">
    <text evidence="2">The sequence shown here is derived from an EMBL/GenBank/DDBJ whole genome shotgun (WGS) entry which is preliminary data.</text>
</comment>
<accession>A0AAD7WGD7</accession>
<evidence type="ECO:0000313" key="3">
    <source>
        <dbReference type="Proteomes" id="UP001221898"/>
    </source>
</evidence>
<dbReference type="Proteomes" id="UP001221898">
    <property type="component" value="Unassembled WGS sequence"/>
</dbReference>
<evidence type="ECO:0000256" key="1">
    <source>
        <dbReference type="SAM" id="MobiDB-lite"/>
    </source>
</evidence>
<keyword evidence="3" id="KW-1185">Reference proteome</keyword>
<reference evidence="2" key="1">
    <citation type="journal article" date="2023" name="Science">
        <title>Genome structures resolve the early diversification of teleost fishes.</title>
        <authorList>
            <person name="Parey E."/>
            <person name="Louis A."/>
            <person name="Montfort J."/>
            <person name="Bouchez O."/>
            <person name="Roques C."/>
            <person name="Iampietro C."/>
            <person name="Lluch J."/>
            <person name="Castinel A."/>
            <person name="Donnadieu C."/>
            <person name="Desvignes T."/>
            <person name="Floi Bucao C."/>
            <person name="Jouanno E."/>
            <person name="Wen M."/>
            <person name="Mejri S."/>
            <person name="Dirks R."/>
            <person name="Jansen H."/>
            <person name="Henkel C."/>
            <person name="Chen W.J."/>
            <person name="Zahm M."/>
            <person name="Cabau C."/>
            <person name="Klopp C."/>
            <person name="Thompson A.W."/>
            <person name="Robinson-Rechavi M."/>
            <person name="Braasch I."/>
            <person name="Lecointre G."/>
            <person name="Bobe J."/>
            <person name="Postlethwait J.H."/>
            <person name="Berthelot C."/>
            <person name="Roest Crollius H."/>
            <person name="Guiguen Y."/>
        </authorList>
    </citation>
    <scope>NUCLEOTIDE SEQUENCE</scope>
    <source>
        <strain evidence="2">NC1722</strain>
    </source>
</reference>
<dbReference type="EMBL" id="JAINUG010000110">
    <property type="protein sequence ID" value="KAJ8396012.1"/>
    <property type="molecule type" value="Genomic_DNA"/>
</dbReference>
<feature type="region of interest" description="Disordered" evidence="1">
    <location>
        <begin position="81"/>
        <end position="108"/>
    </location>
</feature>
<name>A0AAD7WGD7_9TELE</name>
<evidence type="ECO:0000313" key="2">
    <source>
        <dbReference type="EMBL" id="KAJ8396012.1"/>
    </source>
</evidence>
<proteinExistence type="predicted"/>
<gene>
    <name evidence="2" type="ORF">AAFF_G00025440</name>
</gene>